<reference evidence="1" key="1">
    <citation type="journal article" date="2021" name="Proc. Natl. Acad. Sci. U.S.A.">
        <title>A Catalog of Tens of Thousands of Viruses from Human Metagenomes Reveals Hidden Associations with Chronic Diseases.</title>
        <authorList>
            <person name="Tisza M.J."/>
            <person name="Buck C.B."/>
        </authorList>
    </citation>
    <scope>NUCLEOTIDE SEQUENCE</scope>
    <source>
        <strain evidence="1">Ct4Ap70</strain>
    </source>
</reference>
<organism evidence="1">
    <name type="scientific">Siphoviridae sp. ct4Ap70</name>
    <dbReference type="NCBI Taxonomy" id="2825328"/>
    <lineage>
        <taxon>Viruses</taxon>
        <taxon>Duplodnaviria</taxon>
        <taxon>Heunggongvirae</taxon>
        <taxon>Uroviricota</taxon>
        <taxon>Caudoviricetes</taxon>
    </lineage>
</organism>
<name>A0A8S5NXF5_9CAUD</name>
<dbReference type="EMBL" id="BK015274">
    <property type="protein sequence ID" value="DAD99095.1"/>
    <property type="molecule type" value="Genomic_DNA"/>
</dbReference>
<proteinExistence type="predicted"/>
<accession>A0A8S5NXF5</accession>
<protein>
    <submittedName>
        <fullName evidence="1">Uncharacterized protein</fullName>
    </submittedName>
</protein>
<sequence>MIKFQNDIAFLIPSSNGELASKLHRTHPIVTTVPVRRPQRA</sequence>
<evidence type="ECO:0000313" key="1">
    <source>
        <dbReference type="EMBL" id="DAD99095.1"/>
    </source>
</evidence>